<dbReference type="EMBL" id="KR351281">
    <property type="protein sequence ID" value="AKG51625.1"/>
    <property type="molecule type" value="Genomic_DNA"/>
</dbReference>
<feature type="compositionally biased region" description="Low complexity" evidence="2">
    <location>
        <begin position="11"/>
        <end position="24"/>
    </location>
</feature>
<proteinExistence type="inferred from homology"/>
<keyword evidence="4" id="KW-1185">Reference proteome</keyword>
<protein>
    <submittedName>
        <fullName evidence="3">UL31</fullName>
    </submittedName>
</protein>
<comment type="similarity">
    <text evidence="1">Belongs to the herpesviridae U10 family.</text>
</comment>
<evidence type="ECO:0000313" key="3">
    <source>
        <dbReference type="EMBL" id="AKG51625.1"/>
    </source>
</evidence>
<sequence>MSSPVGPDENSQSATSSTAPSTSTVACPDASSTTVAVPASPPQTTQKIDLLSQLLPPAPRPEAFVVVPAPGPEPDYRLPDIRVVQLWLETLKNADRDNFGRCVRHAKAHRSSYHLTAYEPYLVALTEQYNAAPCVTEKASYLHGCLFMSFPVVYNNTQGGVYKHDWSNIVVPRTMVRELFFLLCSTGESPAIFQPIITKGGLCSSMVVYPDETAKNFTNPQHIGFVYSQLAMIPFVPHAFPSYGVPFLTLPTHVSYCWIEEIPFGRATLTRQGDHLIIHAEQLTWTSKRITNHGHKKMARYTAQFKGTLPDDFLNGSQVWKSSKNVQYEFMGLLFTVNIDTLCLDLHHKQCIGSISTSHCHRVADNKLTARNMPRSFAFYLLLENQQQCNLQFNRNPYLFFSGDGLNSPLLNEPNPFYLTVHAPYDISFSQHPRQTIEVDIRYVQSGSRCFLVANVPHEDSFYTGMCLWRSEALKITLWSRLHTTIIPQGTPIAALYQINETDGNLYAYNHNTVFRRVHYADTTTFYLNDLKLPTNNFLTSP</sequence>
<accession>A0A0F7G9D8</accession>
<dbReference type="Pfam" id="PF04489">
    <property type="entry name" value="DUF570"/>
    <property type="match status" value="1"/>
</dbReference>
<dbReference type="InterPro" id="IPR007578">
    <property type="entry name" value="Herpes_U10"/>
</dbReference>
<dbReference type="OrthoDB" id="2359at10239"/>
<evidence type="ECO:0000256" key="2">
    <source>
        <dbReference type="SAM" id="MobiDB-lite"/>
    </source>
</evidence>
<dbReference type="Proteomes" id="UP000171701">
    <property type="component" value="Segment"/>
</dbReference>
<feature type="region of interest" description="Disordered" evidence="2">
    <location>
        <begin position="1"/>
        <end position="42"/>
    </location>
</feature>
<reference evidence="3 4" key="1">
    <citation type="journal article" date="2001" name="Arch. Virol.">
        <title>Isolation and characterization of an endogenous cytomegalovirus (BaCMV) from baboons.</title>
        <authorList>
            <person name="Blewett E.L."/>
            <person name="White G."/>
            <person name="Saliki J.T."/>
            <person name="Eberle R."/>
        </authorList>
    </citation>
    <scope>NUCLEOTIDE SEQUENCE [LARGE SCALE GENOMIC DNA]</scope>
    <source>
        <strain evidence="3">OCOM4-52</strain>
    </source>
</reference>
<dbReference type="KEGG" id="vg:24284882"/>
<name>A0A0F7G9D8_9BETA</name>
<evidence type="ECO:0000313" key="4">
    <source>
        <dbReference type="Proteomes" id="UP000171701"/>
    </source>
</evidence>
<organism evidence="3 4">
    <name type="scientific">Papiine betaherpesvirus 4</name>
    <dbReference type="NCBI Taxonomy" id="2560624"/>
    <lineage>
        <taxon>Viruses</taxon>
        <taxon>Duplodnaviria</taxon>
        <taxon>Heunggongvirae</taxon>
        <taxon>Peploviricota</taxon>
        <taxon>Herviviricetes</taxon>
        <taxon>Herpesvirales</taxon>
        <taxon>Orthoherpesviridae</taxon>
        <taxon>Betaherpesvirinae</taxon>
        <taxon>Cytomegalovirus</taxon>
        <taxon>Cytomegalovirus papiinebeta4</taxon>
    </lineage>
</organism>
<evidence type="ECO:0000256" key="1">
    <source>
        <dbReference type="ARBA" id="ARBA00009338"/>
    </source>
</evidence>
<reference evidence="3 4" key="2">
    <citation type="journal article" date="2015" name="Genome Announc.">
        <title>Complete Genome Sequences of Mandrillus leucophaeus and Papio ursinus Cytomegaloviruses.</title>
        <authorList>
            <person name="Blewett E.L."/>
            <person name="Sherrod C.J."/>
            <person name="Texier J.R."/>
            <person name="Conrad T.M."/>
            <person name="Dittmer D.P."/>
        </authorList>
    </citation>
    <scope>NUCLEOTIDE SEQUENCE [LARGE SCALE GENOMIC DNA]</scope>
    <source>
        <strain evidence="3">OCOM4-52</strain>
    </source>
</reference>